<proteinExistence type="predicted"/>
<feature type="region of interest" description="Disordered" evidence="1">
    <location>
        <begin position="194"/>
        <end position="215"/>
    </location>
</feature>
<evidence type="ECO:0000256" key="1">
    <source>
        <dbReference type="SAM" id="MobiDB-lite"/>
    </source>
</evidence>
<feature type="compositionally biased region" description="Low complexity" evidence="1">
    <location>
        <begin position="194"/>
        <end position="211"/>
    </location>
</feature>
<protein>
    <recommendedName>
        <fullName evidence="4">Hydroxyproline-rich glyco protein</fullName>
    </recommendedName>
</protein>
<feature type="compositionally biased region" description="Polar residues" evidence="1">
    <location>
        <begin position="63"/>
        <end position="77"/>
    </location>
</feature>
<reference evidence="2 3" key="1">
    <citation type="submission" date="2023-01" db="EMBL/GenBank/DDBJ databases">
        <title>Analysis of 21 Apiospora genomes using comparative genomics revels a genus with tremendous synthesis potential of carbohydrate active enzymes and secondary metabolites.</title>
        <authorList>
            <person name="Sorensen T."/>
        </authorList>
    </citation>
    <scope>NUCLEOTIDE SEQUENCE [LARGE SCALE GENOMIC DNA]</scope>
    <source>
        <strain evidence="2 3">CBS 20057</strain>
    </source>
</reference>
<evidence type="ECO:0000313" key="3">
    <source>
        <dbReference type="Proteomes" id="UP001396898"/>
    </source>
</evidence>
<comment type="caution">
    <text evidence="2">The sequence shown here is derived from an EMBL/GenBank/DDBJ whole genome shotgun (WGS) entry which is preliminary data.</text>
</comment>
<sequence>MDGPAASVDGETPSEPSPQAAAAKQLPKVVDIAKAGDLILDVTFENSKATVKAARKRQQQQASSLKTHPNGGQSSAAGTGPPPKSKLRLGFRVDAGVLRRQSQYFDRLLSDTRFQEAKTIAAALEALTLRNVKPADADVSDLPWIQVIDDDDATHYAYRDNVFSDLLRLLHGKETAAAAAAIAAAATAAPATTTTAGASKTTPAAPAAPATPATPPPTLDFWTALAILADRFDCAAPVAKALKAAGGLRIKWPVTQRKQPPSGNGEEAKMSRQTESVLRQKILVSYLLDQPPRFLAATRELIMNGSCKWSAFPDPNEAAEEEASWWYLPDELEQELQYRRECILNTLASIPRHFLALYSSRTRQCKLGYDSSAACDSYQLGEMIKFFVNKHLLFLVDFSPGSLDRIADTALTPVDGLLAALKQVPSYQIDTHHRNCGLRTRILPVLEFVTALLSANSVPVARPAWHQRTKNQATSSTVAWFSHAGVAAAAAAEDKRIKFESSGGDGEDGDSSPPGTFRFTRAVASDPRLRFEHALGADQFARDVFTAPAWNWTADQDAPPITSGFGRTPNLRMMYR</sequence>
<gene>
    <name evidence="2" type="ORF">PG991_012959</name>
</gene>
<feature type="region of interest" description="Disordered" evidence="1">
    <location>
        <begin position="1"/>
        <end position="26"/>
    </location>
</feature>
<keyword evidence="3" id="KW-1185">Reference proteome</keyword>
<evidence type="ECO:0000313" key="2">
    <source>
        <dbReference type="EMBL" id="KAK8006662.1"/>
    </source>
</evidence>
<dbReference type="EMBL" id="JAQQWI010000017">
    <property type="protein sequence ID" value="KAK8006662.1"/>
    <property type="molecule type" value="Genomic_DNA"/>
</dbReference>
<accession>A0ABR1RBI3</accession>
<feature type="region of interest" description="Disordered" evidence="1">
    <location>
        <begin position="499"/>
        <end position="518"/>
    </location>
</feature>
<name>A0ABR1RBI3_9PEZI</name>
<dbReference type="Proteomes" id="UP001396898">
    <property type="component" value="Unassembled WGS sequence"/>
</dbReference>
<evidence type="ECO:0008006" key="4">
    <source>
        <dbReference type="Google" id="ProtNLM"/>
    </source>
</evidence>
<organism evidence="2 3">
    <name type="scientific">Apiospora marii</name>
    <dbReference type="NCBI Taxonomy" id="335849"/>
    <lineage>
        <taxon>Eukaryota</taxon>
        <taxon>Fungi</taxon>
        <taxon>Dikarya</taxon>
        <taxon>Ascomycota</taxon>
        <taxon>Pezizomycotina</taxon>
        <taxon>Sordariomycetes</taxon>
        <taxon>Xylariomycetidae</taxon>
        <taxon>Amphisphaeriales</taxon>
        <taxon>Apiosporaceae</taxon>
        <taxon>Apiospora</taxon>
    </lineage>
</organism>
<feature type="region of interest" description="Disordered" evidence="1">
    <location>
        <begin position="50"/>
        <end position="86"/>
    </location>
</feature>